<protein>
    <recommendedName>
        <fullName evidence="3">Lipoprotein DUF2291</fullName>
    </recommendedName>
</protein>
<dbReference type="Pfam" id="PF10054">
    <property type="entry name" value="DUF2291"/>
    <property type="match status" value="1"/>
</dbReference>
<dbReference type="Gene3D" id="2.40.50.420">
    <property type="entry name" value="Envelope glycoprotein gp160, DUF2291, alpha/beta domain"/>
    <property type="match status" value="1"/>
</dbReference>
<dbReference type="EMBL" id="BAAAFI010000043">
    <property type="protein sequence ID" value="GAA0880395.1"/>
    <property type="molecule type" value="Genomic_DNA"/>
</dbReference>
<evidence type="ECO:0000313" key="2">
    <source>
        <dbReference type="Proteomes" id="UP001500469"/>
    </source>
</evidence>
<reference evidence="1 2" key="1">
    <citation type="journal article" date="2019" name="Int. J. Syst. Evol. Microbiol.">
        <title>The Global Catalogue of Microorganisms (GCM) 10K type strain sequencing project: providing services to taxonomists for standard genome sequencing and annotation.</title>
        <authorList>
            <consortium name="The Broad Institute Genomics Platform"/>
            <consortium name="The Broad Institute Genome Sequencing Center for Infectious Disease"/>
            <person name="Wu L."/>
            <person name="Ma J."/>
        </authorList>
    </citation>
    <scope>NUCLEOTIDE SEQUENCE [LARGE SCALE GENOMIC DNA]</scope>
    <source>
        <strain evidence="1 2">JCM 16112</strain>
    </source>
</reference>
<proteinExistence type="predicted"/>
<dbReference type="SUPFAM" id="SSF141318">
    <property type="entry name" value="TM0957-like"/>
    <property type="match status" value="1"/>
</dbReference>
<dbReference type="InterPro" id="IPR036215">
    <property type="entry name" value="TM0957-like_sf"/>
</dbReference>
<evidence type="ECO:0000313" key="1">
    <source>
        <dbReference type="EMBL" id="GAA0880395.1"/>
    </source>
</evidence>
<dbReference type="Gene3D" id="1.10.10.1260">
    <property type="entry name" value="Envelope glycoprotein gp160, DUF2291, helical domain"/>
    <property type="match status" value="1"/>
</dbReference>
<gene>
    <name evidence="1" type="ORF">GCM10009119_33650</name>
</gene>
<organism evidence="1 2">
    <name type="scientific">Algoriphagus jejuensis</name>
    <dbReference type="NCBI Taxonomy" id="419934"/>
    <lineage>
        <taxon>Bacteria</taxon>
        <taxon>Pseudomonadati</taxon>
        <taxon>Bacteroidota</taxon>
        <taxon>Cytophagia</taxon>
        <taxon>Cytophagales</taxon>
        <taxon>Cyclobacteriaceae</taxon>
        <taxon>Algoriphagus</taxon>
    </lineage>
</organism>
<dbReference type="RefSeq" id="WP_343853737.1">
    <property type="nucleotide sequence ID" value="NZ_BAAAFI010000043.1"/>
</dbReference>
<evidence type="ECO:0008006" key="3">
    <source>
        <dbReference type="Google" id="ProtNLM"/>
    </source>
</evidence>
<sequence>MNQKAIKYGVGIVLLGLLGYNSVYIQPLDQRQAENHQEVFDAHEYVESIWDQELSEVYRDAPDFLQLITDLKSDAAATFEKSGNALGIGNIGYFRVKGEGRVTSVDENHVLLQVGDKSVEIETEFIYGNALRDASGLVKINDYPNTSDFNTISEEINAKIRQDIVPAFRSALKTGDQVSFEGAMELNQAHLNLEALEVIPFTLKINP</sequence>
<dbReference type="Proteomes" id="UP001500469">
    <property type="component" value="Unassembled WGS sequence"/>
</dbReference>
<comment type="caution">
    <text evidence="1">The sequence shown here is derived from an EMBL/GenBank/DDBJ whole genome shotgun (WGS) entry which is preliminary data.</text>
</comment>
<accession>A0ABN1N3C3</accession>
<name>A0ABN1N3C3_9BACT</name>
<dbReference type="InterPro" id="IPR014582">
    <property type="entry name" value="UCP033535_lipo"/>
</dbReference>
<keyword evidence="2" id="KW-1185">Reference proteome</keyword>